<keyword evidence="3" id="KW-1185">Reference proteome</keyword>
<evidence type="ECO:0000313" key="2">
    <source>
        <dbReference type="EMBL" id="TWW78692.1"/>
    </source>
</evidence>
<sequence length="337" mass="36835">MDLEWAPSLGRNTVTIVTAGVSFDAWSRGSLGQRGQSESNVGATRRLTGPFVPIPRYCPPRQKERAEGGVRCPRCELWFIVTIVCGLPHKITRVIFCVFLETDFVIYKRKMSLLFQDNDVDVAETELKEDDTPPSPKSAAKEESDDSNRDKEESGDEDEGANDAGGNRDVEMASQNPDENSGSEEPTEEKDEGGNESQGKDEDKGLEKNEKDEAKSDGGDKDDGGDKAEAGQPAPSKMADDNAAAASTVEMEAFSVPAEELLEYILQTLQPLSGLLIVPVSLSAWSRHRSDTLYYRHTLSLYGAFTDVALCVCTSVITPLFSQVEVCITVKPFSHTK</sequence>
<dbReference type="AlphaFoldDB" id="A0A5C6PG36"/>
<dbReference type="Proteomes" id="UP000324091">
    <property type="component" value="Chromosome 11"/>
</dbReference>
<feature type="region of interest" description="Disordered" evidence="1">
    <location>
        <begin position="126"/>
        <end position="243"/>
    </location>
</feature>
<organism evidence="2 3">
    <name type="scientific">Takifugu flavidus</name>
    <name type="common">sansaifugu</name>
    <dbReference type="NCBI Taxonomy" id="433684"/>
    <lineage>
        <taxon>Eukaryota</taxon>
        <taxon>Metazoa</taxon>
        <taxon>Chordata</taxon>
        <taxon>Craniata</taxon>
        <taxon>Vertebrata</taxon>
        <taxon>Euteleostomi</taxon>
        <taxon>Actinopterygii</taxon>
        <taxon>Neopterygii</taxon>
        <taxon>Teleostei</taxon>
        <taxon>Neoteleostei</taxon>
        <taxon>Acanthomorphata</taxon>
        <taxon>Eupercaria</taxon>
        <taxon>Tetraodontiformes</taxon>
        <taxon>Tetradontoidea</taxon>
        <taxon>Tetraodontidae</taxon>
        <taxon>Takifugu</taxon>
    </lineage>
</organism>
<feature type="compositionally biased region" description="Acidic residues" evidence="1">
    <location>
        <begin position="181"/>
        <end position="191"/>
    </location>
</feature>
<feature type="compositionally biased region" description="Basic and acidic residues" evidence="1">
    <location>
        <begin position="139"/>
        <end position="152"/>
    </location>
</feature>
<name>A0A5C6PG36_9TELE</name>
<comment type="caution">
    <text evidence="2">The sequence shown here is derived from an EMBL/GenBank/DDBJ whole genome shotgun (WGS) entry which is preliminary data.</text>
</comment>
<gene>
    <name evidence="2" type="ORF">D4764_11G0008130</name>
</gene>
<evidence type="ECO:0000256" key="1">
    <source>
        <dbReference type="SAM" id="MobiDB-lite"/>
    </source>
</evidence>
<dbReference type="EMBL" id="RHFK02000003">
    <property type="protein sequence ID" value="TWW78692.1"/>
    <property type="molecule type" value="Genomic_DNA"/>
</dbReference>
<proteinExistence type="predicted"/>
<reference evidence="2 3" key="1">
    <citation type="submission" date="2019-04" db="EMBL/GenBank/DDBJ databases">
        <title>Chromosome genome assembly for Takifugu flavidus.</title>
        <authorList>
            <person name="Xiao S."/>
        </authorList>
    </citation>
    <scope>NUCLEOTIDE SEQUENCE [LARGE SCALE GENOMIC DNA]</scope>
    <source>
        <strain evidence="2">HTHZ2018</strain>
        <tissue evidence="2">Muscle</tissue>
    </source>
</reference>
<protein>
    <submittedName>
        <fullName evidence="2">Uncharacterized protein</fullName>
    </submittedName>
</protein>
<evidence type="ECO:0000313" key="3">
    <source>
        <dbReference type="Proteomes" id="UP000324091"/>
    </source>
</evidence>
<feature type="compositionally biased region" description="Basic and acidic residues" evidence="1">
    <location>
        <begin position="198"/>
        <end position="229"/>
    </location>
</feature>
<accession>A0A5C6PG36</accession>